<organism evidence="2">
    <name type="scientific">Chromera velia CCMP2878</name>
    <dbReference type="NCBI Taxonomy" id="1169474"/>
    <lineage>
        <taxon>Eukaryota</taxon>
        <taxon>Sar</taxon>
        <taxon>Alveolata</taxon>
        <taxon>Colpodellida</taxon>
        <taxon>Chromeraceae</taxon>
        <taxon>Chromera</taxon>
    </lineage>
</organism>
<evidence type="ECO:0000256" key="1">
    <source>
        <dbReference type="SAM" id="MobiDB-lite"/>
    </source>
</evidence>
<evidence type="ECO:0000313" key="2">
    <source>
        <dbReference type="EMBL" id="CEM51280.1"/>
    </source>
</evidence>
<sequence length="255" mass="27528">MSKQQKAAEPVEEAPAKPEVAKDVTGISLDTKELPTGLQLVVTAQQILEDVWKHDGDIGKQHDAVASLLGLAVGAEDFRNQIEVDFHISNAVFCKEIFLTPMKCAVFVSIMADLLKTMTFESKISPVQGESYLMEETLDRFQSLMLKHSVGSGAGSAATSTSLGGGTEDKGKDTQTSTPFSFFAPRETKQLTEFAIETSEKEDLIVELEMPLAPCGHEVPLPDLSKAEIVTLDEVEVPNDAAKNEGEGETAEVSQ</sequence>
<proteinExistence type="predicted"/>
<protein>
    <submittedName>
        <fullName evidence="2">Uncharacterized protein</fullName>
    </submittedName>
</protein>
<dbReference type="AlphaFoldDB" id="A0A0G4I308"/>
<name>A0A0G4I308_9ALVE</name>
<feature type="region of interest" description="Disordered" evidence="1">
    <location>
        <begin position="153"/>
        <end position="180"/>
    </location>
</feature>
<gene>
    <name evidence="2" type="ORF">Cvel_10516</name>
</gene>
<dbReference type="VEuPathDB" id="CryptoDB:Cvel_10516"/>
<dbReference type="EMBL" id="CDMZ01004901">
    <property type="protein sequence ID" value="CEM51280.1"/>
    <property type="molecule type" value="Genomic_DNA"/>
</dbReference>
<feature type="region of interest" description="Disordered" evidence="1">
    <location>
        <begin position="236"/>
        <end position="255"/>
    </location>
</feature>
<reference evidence="2" key="1">
    <citation type="submission" date="2014-11" db="EMBL/GenBank/DDBJ databases">
        <authorList>
            <person name="Otto D Thomas"/>
            <person name="Naeem Raeece"/>
        </authorList>
    </citation>
    <scope>NUCLEOTIDE SEQUENCE</scope>
</reference>
<accession>A0A0G4I308</accession>